<evidence type="ECO:0000313" key="2">
    <source>
        <dbReference type="EMBL" id="BCO09279.1"/>
    </source>
</evidence>
<accession>A0A915U1C6</accession>
<sequence>MPEEAPVMPNDTVSSLQGPDSSQGADYGANGSIIPEAQPVEQANVIPQEGGLATHVPEQPTGSTPEPEPAEHQVQAVEDTQATVSFQEPGQPAEPVTTPAGNPMMDTSPVDMPNSQPAQAPQQTVEESQEPQPVEQPNVATQDDGQAQDVSSEPGGLQDKTSGEEGSQGSAMSGETPNQEQQAPVKKSKSSSSKMDDLMADILTQDDQQATESRQDALPSEEPQTKLPS</sequence>
<reference evidence="2" key="1">
    <citation type="submission" date="2020-12" db="EMBL/GenBank/DDBJ databases">
        <title>Desulfobium dissulfuricans gen. nov., sp. nov., a novel mesophilic, sulfate-reducing bacterium isolated from a deep-sea hydrothermal vent.</title>
        <authorList>
            <person name="Hashimoto Y."/>
            <person name="Tame A."/>
            <person name="Sawayama S."/>
            <person name="Miyazaki J."/>
            <person name="Takai K."/>
            <person name="Nakagawa S."/>
        </authorList>
    </citation>
    <scope>NUCLEOTIDE SEQUENCE</scope>
    <source>
        <strain evidence="2">GF1</strain>
    </source>
</reference>
<gene>
    <name evidence="2" type="ORF">GF1_16550</name>
</gene>
<feature type="compositionally biased region" description="Polar residues" evidence="1">
    <location>
        <begin position="138"/>
        <end position="151"/>
    </location>
</feature>
<feature type="compositionally biased region" description="Low complexity" evidence="1">
    <location>
        <begin position="121"/>
        <end position="137"/>
    </location>
</feature>
<dbReference type="Proteomes" id="UP001063350">
    <property type="component" value="Chromosome"/>
</dbReference>
<name>A0A915U1C6_9BACT</name>
<evidence type="ECO:0000313" key="3">
    <source>
        <dbReference type="Proteomes" id="UP001063350"/>
    </source>
</evidence>
<dbReference type="EMBL" id="AP024233">
    <property type="protein sequence ID" value="BCO09279.1"/>
    <property type="molecule type" value="Genomic_DNA"/>
</dbReference>
<proteinExistence type="predicted"/>
<feature type="compositionally biased region" description="Polar residues" evidence="1">
    <location>
        <begin position="11"/>
        <end position="24"/>
    </location>
</feature>
<dbReference type="AlphaFoldDB" id="A0A915U1C6"/>
<feature type="region of interest" description="Disordered" evidence="1">
    <location>
        <begin position="1"/>
        <end position="229"/>
    </location>
</feature>
<evidence type="ECO:0000256" key="1">
    <source>
        <dbReference type="SAM" id="MobiDB-lite"/>
    </source>
</evidence>
<feature type="compositionally biased region" description="Polar residues" evidence="1">
    <location>
        <begin position="78"/>
        <end position="88"/>
    </location>
</feature>
<dbReference type="KEGG" id="ddu:GF1_16550"/>
<feature type="compositionally biased region" description="Polar residues" evidence="1">
    <location>
        <begin position="164"/>
        <end position="182"/>
    </location>
</feature>
<keyword evidence="3" id="KW-1185">Reference proteome</keyword>
<protein>
    <submittedName>
        <fullName evidence="2">Uncharacterized protein</fullName>
    </submittedName>
</protein>
<organism evidence="2 3">
    <name type="scientific">Desulfolithobacter dissulfuricans</name>
    <dbReference type="NCBI Taxonomy" id="2795293"/>
    <lineage>
        <taxon>Bacteria</taxon>
        <taxon>Pseudomonadati</taxon>
        <taxon>Thermodesulfobacteriota</taxon>
        <taxon>Desulfobulbia</taxon>
        <taxon>Desulfobulbales</taxon>
        <taxon>Desulfobulbaceae</taxon>
        <taxon>Desulfolithobacter</taxon>
    </lineage>
</organism>